<protein>
    <recommendedName>
        <fullName evidence="2">Aprataxin C2HE/C2H2/C2HC zinc finger domain-containing protein</fullName>
    </recommendedName>
</protein>
<dbReference type="PANTHER" id="PTHR12486:SF4">
    <property type="entry name" value="APRATAXIN"/>
    <property type="match status" value="1"/>
</dbReference>
<dbReference type="InterPro" id="IPR036265">
    <property type="entry name" value="HIT-like_sf"/>
</dbReference>
<dbReference type="Pfam" id="PF11969">
    <property type="entry name" value="DcpS_C"/>
    <property type="match status" value="1"/>
</dbReference>
<dbReference type="OMA" id="IHDMFPK"/>
<evidence type="ECO:0000259" key="2">
    <source>
        <dbReference type="Pfam" id="PF16278"/>
    </source>
</evidence>
<dbReference type="GO" id="GO:0005634">
    <property type="term" value="C:nucleus"/>
    <property type="evidence" value="ECO:0007669"/>
    <property type="project" value="TreeGrafter"/>
</dbReference>
<dbReference type="GO" id="GO:0030983">
    <property type="term" value="F:mismatched DNA binding"/>
    <property type="evidence" value="ECO:0007669"/>
    <property type="project" value="TreeGrafter"/>
</dbReference>
<dbReference type="Pfam" id="PF16278">
    <property type="entry name" value="zf-C2HE"/>
    <property type="match status" value="1"/>
</dbReference>
<dbReference type="FunCoup" id="A5DAJ7">
    <property type="interactions" value="64"/>
</dbReference>
<dbReference type="GO" id="GO:0000012">
    <property type="term" value="P:single strand break repair"/>
    <property type="evidence" value="ECO:0007669"/>
    <property type="project" value="TreeGrafter"/>
</dbReference>
<dbReference type="PANTHER" id="PTHR12486">
    <property type="entry name" value="APRATAXIN-RELATED"/>
    <property type="match status" value="1"/>
</dbReference>
<dbReference type="eggNOG" id="KOG0562">
    <property type="taxonomic scope" value="Eukaryota"/>
</dbReference>
<dbReference type="GO" id="GO:0003725">
    <property type="term" value="F:double-stranded RNA binding"/>
    <property type="evidence" value="ECO:0007669"/>
    <property type="project" value="TreeGrafter"/>
</dbReference>
<dbReference type="GeneID" id="5128969"/>
<dbReference type="RefSeq" id="XP_001486925.2">
    <property type="nucleotide sequence ID" value="XM_001486875.1"/>
</dbReference>
<accession>A5DAJ7</accession>
<dbReference type="InterPro" id="IPR032566">
    <property type="entry name" value="Znf-C2HE"/>
</dbReference>
<evidence type="ECO:0000256" key="1">
    <source>
        <dbReference type="SAM" id="MobiDB-lite"/>
    </source>
</evidence>
<evidence type="ECO:0000313" key="4">
    <source>
        <dbReference type="Proteomes" id="UP000001997"/>
    </source>
</evidence>
<dbReference type="STRING" id="294746.A5DAJ7"/>
<dbReference type="VEuPathDB" id="FungiDB:PGUG_00302"/>
<feature type="compositionally biased region" description="Acidic residues" evidence="1">
    <location>
        <begin position="170"/>
        <end position="180"/>
    </location>
</feature>
<dbReference type="HOGENOM" id="CLU_066882_3_1_1"/>
<dbReference type="InParanoid" id="A5DAJ7"/>
<evidence type="ECO:0000313" key="3">
    <source>
        <dbReference type="EMBL" id="EDK36204.2"/>
    </source>
</evidence>
<organism evidence="3 4">
    <name type="scientific">Meyerozyma guilliermondii (strain ATCC 6260 / CBS 566 / DSM 6381 / JCM 1539 / NBRC 10279 / NRRL Y-324)</name>
    <name type="common">Yeast</name>
    <name type="synonym">Candida guilliermondii</name>
    <dbReference type="NCBI Taxonomy" id="294746"/>
    <lineage>
        <taxon>Eukaryota</taxon>
        <taxon>Fungi</taxon>
        <taxon>Dikarya</taxon>
        <taxon>Ascomycota</taxon>
        <taxon>Saccharomycotina</taxon>
        <taxon>Pichiomycetes</taxon>
        <taxon>Debaryomycetaceae</taxon>
        <taxon>Meyerozyma</taxon>
    </lineage>
</organism>
<feature type="domain" description="Aprataxin C2HE/C2H2/C2HC zinc finger" evidence="2">
    <location>
        <begin position="142"/>
        <end position="227"/>
    </location>
</feature>
<keyword evidence="4" id="KW-1185">Reference proteome</keyword>
<dbReference type="GO" id="GO:1990165">
    <property type="term" value="F:single-strand break-containing DNA binding"/>
    <property type="evidence" value="ECO:0007669"/>
    <property type="project" value="TreeGrafter"/>
</dbReference>
<dbReference type="Proteomes" id="UP000001997">
    <property type="component" value="Unassembled WGS sequence"/>
</dbReference>
<proteinExistence type="predicted"/>
<dbReference type="GO" id="GO:0003697">
    <property type="term" value="F:single-stranded DNA binding"/>
    <property type="evidence" value="ECO:0007669"/>
    <property type="project" value="TreeGrafter"/>
</dbReference>
<gene>
    <name evidence="3" type="ORF">PGUG_00302</name>
</gene>
<dbReference type="Gene3D" id="3.30.428.10">
    <property type="entry name" value="HIT-like"/>
    <property type="match status" value="1"/>
</dbReference>
<dbReference type="EMBL" id="CH408155">
    <property type="protein sequence ID" value="EDK36204.2"/>
    <property type="molecule type" value="Genomic_DNA"/>
</dbReference>
<name>A5DAJ7_PICGU</name>
<feature type="region of interest" description="Disordered" evidence="1">
    <location>
        <begin position="166"/>
        <end position="185"/>
    </location>
</feature>
<dbReference type="KEGG" id="pgu:PGUG_00302"/>
<dbReference type="OrthoDB" id="3512845at2759"/>
<sequence length="242" mass="27771">MFRHAFQPYIDDPPAHKAVLFHDETALIVRDAYPKSKFHYLVIPRSKKITHKHPFDVFKNNPTLYDIIATYVEKAKDMIMEEMQLTQQFASDSPMTNAEYRARFIRAGVHAAPSLANFHIHVISQDFESPCLKHKKHYNSFTTEFFVSYDDLEPFENTSFRDYGYASDSDAGDDSSDASDSEANQPLIRDPHILNNIIRESPLVCTYCGVSFGSGFSRLKSHLALEYAKHFRSCPTDQSRFA</sequence>
<dbReference type="SUPFAM" id="SSF54197">
    <property type="entry name" value="HIT-like"/>
    <property type="match status" value="1"/>
</dbReference>
<dbReference type="GO" id="GO:0033699">
    <property type="term" value="F:DNA 5'-adenosine monophosphate hydrolase activity"/>
    <property type="evidence" value="ECO:0007669"/>
    <property type="project" value="EnsemblFungi"/>
</dbReference>
<reference evidence="3 4" key="1">
    <citation type="journal article" date="2009" name="Nature">
        <title>Evolution of pathogenicity and sexual reproduction in eight Candida genomes.</title>
        <authorList>
            <person name="Butler G."/>
            <person name="Rasmussen M.D."/>
            <person name="Lin M.F."/>
            <person name="Santos M.A."/>
            <person name="Sakthikumar S."/>
            <person name="Munro C.A."/>
            <person name="Rheinbay E."/>
            <person name="Grabherr M."/>
            <person name="Forche A."/>
            <person name="Reedy J.L."/>
            <person name="Agrafioti I."/>
            <person name="Arnaud M.B."/>
            <person name="Bates S."/>
            <person name="Brown A.J."/>
            <person name="Brunke S."/>
            <person name="Costanzo M.C."/>
            <person name="Fitzpatrick D.A."/>
            <person name="de Groot P.W."/>
            <person name="Harris D."/>
            <person name="Hoyer L.L."/>
            <person name="Hube B."/>
            <person name="Klis F.M."/>
            <person name="Kodira C."/>
            <person name="Lennard N."/>
            <person name="Logue M.E."/>
            <person name="Martin R."/>
            <person name="Neiman A.M."/>
            <person name="Nikolaou E."/>
            <person name="Quail M.A."/>
            <person name="Quinn J."/>
            <person name="Santos M.C."/>
            <person name="Schmitzberger F.F."/>
            <person name="Sherlock G."/>
            <person name="Shah P."/>
            <person name="Silverstein K.A."/>
            <person name="Skrzypek M.S."/>
            <person name="Soll D."/>
            <person name="Staggs R."/>
            <person name="Stansfield I."/>
            <person name="Stumpf M.P."/>
            <person name="Sudbery P.E."/>
            <person name="Srikantha T."/>
            <person name="Zeng Q."/>
            <person name="Berman J."/>
            <person name="Berriman M."/>
            <person name="Heitman J."/>
            <person name="Gow N.A."/>
            <person name="Lorenz M.C."/>
            <person name="Birren B.W."/>
            <person name="Kellis M."/>
            <person name="Cuomo C.A."/>
        </authorList>
    </citation>
    <scope>NUCLEOTIDE SEQUENCE [LARGE SCALE GENOMIC DNA]</scope>
    <source>
        <strain evidence="4">ATCC 6260 / CBS 566 / DSM 6381 / JCM 1539 / NBRC 10279 / NRRL Y-324</strain>
    </source>
</reference>
<dbReference type="AlphaFoldDB" id="A5DAJ7"/>